<dbReference type="InterPro" id="IPR012884">
    <property type="entry name" value="Excisionase-like"/>
</dbReference>
<organism evidence="4 5">
    <name type="scientific">Citrobacter pasteurii</name>
    <dbReference type="NCBI Taxonomy" id="1563222"/>
    <lineage>
        <taxon>Bacteria</taxon>
        <taxon>Pseudomonadati</taxon>
        <taxon>Pseudomonadota</taxon>
        <taxon>Gammaproteobacteria</taxon>
        <taxon>Enterobacterales</taxon>
        <taxon>Enterobacteriaceae</taxon>
        <taxon>Citrobacter</taxon>
    </lineage>
</organism>
<feature type="domain" description="Excisionase-like" evidence="3">
    <location>
        <begin position="10"/>
        <end position="90"/>
    </location>
</feature>
<evidence type="ECO:0000313" key="4">
    <source>
        <dbReference type="EMBL" id="KAA1272871.1"/>
    </source>
</evidence>
<evidence type="ECO:0000313" key="5">
    <source>
        <dbReference type="Proteomes" id="UP000468420"/>
    </source>
</evidence>
<dbReference type="Gene3D" id="1.10.1660.20">
    <property type="match status" value="1"/>
</dbReference>
<gene>
    <name evidence="4" type="ORF">DXF85_23835</name>
</gene>
<dbReference type="Proteomes" id="UP000468420">
    <property type="component" value="Unassembled WGS sequence"/>
</dbReference>
<dbReference type="AlphaFoldDB" id="A0A6N6JZM1"/>
<accession>A0A6N6JZM1</accession>
<dbReference type="InterPro" id="IPR009061">
    <property type="entry name" value="DNA-bd_dom_put_sf"/>
</dbReference>
<name>A0A6N6JZM1_9ENTR</name>
<protein>
    <submittedName>
        <fullName evidence="4">Excisionase</fullName>
    </submittedName>
</protein>
<evidence type="ECO:0000256" key="1">
    <source>
        <dbReference type="ARBA" id="ARBA00023125"/>
    </source>
</evidence>
<reference evidence="4 5" key="1">
    <citation type="submission" date="2018-08" db="EMBL/GenBank/DDBJ databases">
        <title>Complete genomic analysis of a Citrobacter pasteurii isolated from cockles (Cerastoderma edule) containing a new chromosomic qnrB allele.</title>
        <authorList>
            <person name="Rodrigues A."/>
            <person name="Baptista T."/>
            <person name="Quesada A."/>
            <person name="Campos M.J."/>
        </authorList>
    </citation>
    <scope>NUCLEOTIDE SEQUENCE [LARGE SCALE GENOMIC DNA]</scope>
    <source>
        <strain evidence="4 5">BA18</strain>
    </source>
</reference>
<proteinExistence type="predicted"/>
<dbReference type="Pfam" id="PF07825">
    <property type="entry name" value="Exc"/>
    <property type="match status" value="1"/>
</dbReference>
<dbReference type="GO" id="GO:0006310">
    <property type="term" value="P:DNA recombination"/>
    <property type="evidence" value="ECO:0007669"/>
    <property type="project" value="UniProtKB-KW"/>
</dbReference>
<dbReference type="GO" id="GO:0003677">
    <property type="term" value="F:DNA binding"/>
    <property type="evidence" value="ECO:0007669"/>
    <property type="project" value="UniProtKB-KW"/>
</dbReference>
<sequence>MAIEVKVKLVSLERWAELRYEVPPPIGTLRKWARNGNIYPAPEKEGTQYRVRPDAVFIRPNKYCKTINTNQSRHPLKGRLVERIIDGEAGQV</sequence>
<evidence type="ECO:0000256" key="2">
    <source>
        <dbReference type="ARBA" id="ARBA00023172"/>
    </source>
</evidence>
<dbReference type="SUPFAM" id="SSF46955">
    <property type="entry name" value="Putative DNA-binding domain"/>
    <property type="match status" value="1"/>
</dbReference>
<keyword evidence="1" id="KW-0238">DNA-binding</keyword>
<comment type="caution">
    <text evidence="4">The sequence shown here is derived from an EMBL/GenBank/DDBJ whole genome shotgun (WGS) entry which is preliminary data.</text>
</comment>
<keyword evidence="2" id="KW-0233">DNA recombination</keyword>
<evidence type="ECO:0000259" key="3">
    <source>
        <dbReference type="Pfam" id="PF07825"/>
    </source>
</evidence>
<dbReference type="EMBL" id="QRDC01000034">
    <property type="protein sequence ID" value="KAA1272871.1"/>
    <property type="molecule type" value="Genomic_DNA"/>
</dbReference>
<dbReference type="InterPro" id="IPR038137">
    <property type="entry name" value="Excisionase-like_sf"/>
</dbReference>